<dbReference type="Pfam" id="PF06413">
    <property type="entry name" value="Neugrin"/>
    <property type="match status" value="1"/>
</dbReference>
<comment type="similarity">
    <text evidence="2">Belongs to the RRG9 family.</text>
</comment>
<evidence type="ECO:0000313" key="6">
    <source>
        <dbReference type="Proteomes" id="UP000603453"/>
    </source>
</evidence>
<name>A0A8H7QSM3_9FUNG</name>
<gene>
    <name evidence="5" type="ORF">INT47_007124</name>
</gene>
<comment type="function">
    <text evidence="1">Required for respiratory activity and maintenance and expression of the mitochondrial genome.</text>
</comment>
<dbReference type="OrthoDB" id="5578174at2759"/>
<evidence type="ECO:0000256" key="2">
    <source>
        <dbReference type="ARBA" id="ARBA00010895"/>
    </source>
</evidence>
<feature type="region of interest" description="Disordered" evidence="4">
    <location>
        <begin position="122"/>
        <end position="450"/>
    </location>
</feature>
<accession>A0A8H7QSM3</accession>
<dbReference type="AlphaFoldDB" id="A0A8H7QSM3"/>
<evidence type="ECO:0000256" key="4">
    <source>
        <dbReference type="SAM" id="MobiDB-lite"/>
    </source>
</evidence>
<dbReference type="PANTHER" id="PTHR13475">
    <property type="entry name" value="NEUGRIN"/>
    <property type="match status" value="1"/>
</dbReference>
<dbReference type="EMBL" id="JAEPRD010000127">
    <property type="protein sequence ID" value="KAG2197515.1"/>
    <property type="molecule type" value="Genomic_DNA"/>
</dbReference>
<dbReference type="GO" id="GO:0005634">
    <property type="term" value="C:nucleus"/>
    <property type="evidence" value="ECO:0007669"/>
    <property type="project" value="TreeGrafter"/>
</dbReference>
<dbReference type="InterPro" id="IPR010487">
    <property type="entry name" value="NGRN/Rrg9"/>
</dbReference>
<dbReference type="PANTHER" id="PTHR13475:SF3">
    <property type="entry name" value="NEUGRIN"/>
    <property type="match status" value="1"/>
</dbReference>
<feature type="compositionally biased region" description="Polar residues" evidence="4">
    <location>
        <begin position="123"/>
        <end position="137"/>
    </location>
</feature>
<dbReference type="Proteomes" id="UP000603453">
    <property type="component" value="Unassembled WGS sequence"/>
</dbReference>
<feature type="compositionally biased region" description="Polar residues" evidence="4">
    <location>
        <begin position="437"/>
        <end position="450"/>
    </location>
</feature>
<keyword evidence="6" id="KW-1185">Reference proteome</keyword>
<proteinExistence type="inferred from homology"/>
<evidence type="ECO:0000313" key="5">
    <source>
        <dbReference type="EMBL" id="KAG2197515.1"/>
    </source>
</evidence>
<sequence>MLRSLTLKTTQPKFNFARLFTTEQEGNWAPKKRVSRPTMEKIRALAAADPEVYDIVKLSKEFTLSVEGIRRILKSNYVPEGEVAERQERNRYEAMGERRRDFKINHPEEYKKTDAWKKEEVQDISTAKKSSNWTNDTYMKRNSSDWKKVSDATAWSDKDHDPASSFSGERRSFNREGGEHRSFNREGGERRPFNREGGERRSFNRDGANERRPFNREGGERRSFDREGERKPYFKREDSEGNPFFKREDGERSFNRGGDGERRPFFKRDGERSFNRDGERSFSRGGDGERKPFFKREEGERTFNRRDDGERSFNRRDDVERSFNRRDDGERKPFFKRDGERSFDRRDGERSFNRRDGGERSFNRRDDGERKPFFKRDGGRDFNGDRPRRSFGGDGDRGRSFGGGGDRRRSFGEGDRAERSYSREDRSAGEDKPARDVQSTAAETTSNKSD</sequence>
<protein>
    <recommendedName>
        <fullName evidence="3">Required for respiratory growth protein 9, mitochondrial</fullName>
    </recommendedName>
</protein>
<reference evidence="5" key="1">
    <citation type="submission" date="2020-12" db="EMBL/GenBank/DDBJ databases">
        <title>Metabolic potential, ecology and presence of endohyphal bacteria is reflected in genomic diversity of Mucoromycotina.</title>
        <authorList>
            <person name="Muszewska A."/>
            <person name="Okrasinska A."/>
            <person name="Steczkiewicz K."/>
            <person name="Drgas O."/>
            <person name="Orlowska M."/>
            <person name="Perlinska-Lenart U."/>
            <person name="Aleksandrzak-Piekarczyk T."/>
            <person name="Szatraj K."/>
            <person name="Zielenkiewicz U."/>
            <person name="Pilsyk S."/>
            <person name="Malc E."/>
            <person name="Mieczkowski P."/>
            <person name="Kruszewska J.S."/>
            <person name="Biernat P."/>
            <person name="Pawlowska J."/>
        </authorList>
    </citation>
    <scope>NUCLEOTIDE SEQUENCE</scope>
    <source>
        <strain evidence="5">WA0000017839</strain>
    </source>
</reference>
<feature type="compositionally biased region" description="Basic and acidic residues" evidence="4">
    <location>
        <begin position="394"/>
        <end position="435"/>
    </location>
</feature>
<comment type="caution">
    <text evidence="5">The sequence shown here is derived from an EMBL/GenBank/DDBJ whole genome shotgun (WGS) entry which is preliminary data.</text>
</comment>
<evidence type="ECO:0000256" key="3">
    <source>
        <dbReference type="ARBA" id="ARBA00013566"/>
    </source>
</evidence>
<evidence type="ECO:0000256" key="1">
    <source>
        <dbReference type="ARBA" id="ARBA00003548"/>
    </source>
</evidence>
<feature type="compositionally biased region" description="Basic and acidic residues" evidence="4">
    <location>
        <begin position="138"/>
        <end position="388"/>
    </location>
</feature>
<organism evidence="5 6">
    <name type="scientific">Mucor saturninus</name>
    <dbReference type="NCBI Taxonomy" id="64648"/>
    <lineage>
        <taxon>Eukaryota</taxon>
        <taxon>Fungi</taxon>
        <taxon>Fungi incertae sedis</taxon>
        <taxon>Mucoromycota</taxon>
        <taxon>Mucoromycotina</taxon>
        <taxon>Mucoromycetes</taxon>
        <taxon>Mucorales</taxon>
        <taxon>Mucorineae</taxon>
        <taxon>Mucoraceae</taxon>
        <taxon>Mucor</taxon>
    </lineage>
</organism>